<dbReference type="OrthoDB" id="31795at81852"/>
<accession>A0A3N3S978</accession>
<dbReference type="SUPFAM" id="SSF50998">
    <property type="entry name" value="Quinoprotein alcohol dehydrogenase-like"/>
    <property type="match status" value="1"/>
</dbReference>
<protein>
    <submittedName>
        <fullName evidence="1">Uncharacterized protein</fullName>
    </submittedName>
</protein>
<dbReference type="EMBL" id="RKOR01000003">
    <property type="protein sequence ID" value="ROY53534.1"/>
    <property type="molecule type" value="Genomic_DNA"/>
</dbReference>
<dbReference type="RefSeq" id="WP_002355289.1">
    <property type="nucleotide sequence ID" value="NZ_BAABZB010000001.1"/>
</dbReference>
<dbReference type="Proteomes" id="UP000275941">
    <property type="component" value="Unassembled WGS sequence"/>
</dbReference>
<comment type="caution">
    <text evidence="1">The sequence shown here is derived from an EMBL/GenBank/DDBJ whole genome shotgun (WGS) entry which is preliminary data.</text>
</comment>
<sequence length="373" mass="42952">MKKIVAGFLSLISIGIMLFVVKDKLIEEKKQSFVVQEETDFYVLSTQAIYSFIFSENDIKKHKRSRVDLPEIVPTGFSKGRLQSHYLLFSTGDLLSSTKDEFIVSVDFFKGELLKRKTEKYLYTGTGYSSNYFYTVQAERLYSFDTEGNPVSSYMFNESTTPVTQFSGTQNKLYVVASQEDKEKQLYENMLFIFKEGENLTLTDEIFLDTSPEYVYGFTSSVIVNNQIYLPITAHRNRVSYENVPDNRIMQMGLDAKNQRFIQLTENFPNLIYKSRTSEYLIIDHEPNALGKVGLSIVNLATEESYFLNINGQLKTEELEESMIYSVNTTKDNQLLVLAGQTLLRYDLVTGNLLSETKVLEKEEQGIYIWVNH</sequence>
<reference evidence="1 2" key="1">
    <citation type="submission" date="2018-10" db="EMBL/GenBank/DDBJ databases">
        <title>Genotypes and phenotypes of Enterococci isolated from broiler chickens.</title>
        <authorList>
            <person name="Muhammad A.R."/>
            <person name="Diarra M.S."/>
        </authorList>
    </citation>
    <scope>NUCLEOTIDE SEQUENCE [LARGE SCALE GENOMIC DNA]</scope>
    <source>
        <strain evidence="1 2">P7 C A21</strain>
    </source>
</reference>
<evidence type="ECO:0000313" key="2">
    <source>
        <dbReference type="Proteomes" id="UP000275941"/>
    </source>
</evidence>
<dbReference type="AlphaFoldDB" id="A0A3N3S978"/>
<dbReference type="InterPro" id="IPR011047">
    <property type="entry name" value="Quinoprotein_ADH-like_sf"/>
</dbReference>
<organism evidence="1 2">
    <name type="scientific">Enterococcus faecalis</name>
    <name type="common">Streptococcus faecalis</name>
    <dbReference type="NCBI Taxonomy" id="1351"/>
    <lineage>
        <taxon>Bacteria</taxon>
        <taxon>Bacillati</taxon>
        <taxon>Bacillota</taxon>
        <taxon>Bacilli</taxon>
        <taxon>Lactobacillales</taxon>
        <taxon>Enterococcaceae</taxon>
        <taxon>Enterococcus</taxon>
    </lineage>
</organism>
<name>A0A3N3S978_ENTFL</name>
<proteinExistence type="predicted"/>
<gene>
    <name evidence="1" type="ORF">EGW70_01950</name>
</gene>
<evidence type="ECO:0000313" key="1">
    <source>
        <dbReference type="EMBL" id="ROY53534.1"/>
    </source>
</evidence>